<evidence type="ECO:0000313" key="2">
    <source>
        <dbReference type="Proteomes" id="UP001430544"/>
    </source>
</evidence>
<organism evidence="1 2">
    <name type="scientific">Xanthomonas vesicatoria</name>
    <dbReference type="NCBI Taxonomy" id="56460"/>
    <lineage>
        <taxon>Bacteria</taxon>
        <taxon>Pseudomonadati</taxon>
        <taxon>Pseudomonadota</taxon>
        <taxon>Gammaproteobacteria</taxon>
        <taxon>Lysobacterales</taxon>
        <taxon>Lysobacteraceae</taxon>
        <taxon>Xanthomonas</taxon>
    </lineage>
</organism>
<name>A0ABS8L424_9XANT</name>
<reference evidence="1" key="1">
    <citation type="submission" date="2021-11" db="EMBL/GenBank/DDBJ databases">
        <title>Genome resources and taxonomic validation of 89 Xanthomonas strains.</title>
        <authorList>
            <person name="Tambong J.T."/>
        </authorList>
    </citation>
    <scope>NUCLEOTIDE SEQUENCE</scope>
    <source>
        <strain evidence="1">Bv 5-4A</strain>
    </source>
</reference>
<proteinExistence type="predicted"/>
<gene>
    <name evidence="1" type="ORF">LN473_00445</name>
</gene>
<sequence>MQEIHVANAAGSCSTWCDRIGRGHRDGAGRSQGQVAVLDAGAGQLVDLHLYREHPR</sequence>
<keyword evidence="2" id="KW-1185">Reference proteome</keyword>
<protein>
    <submittedName>
        <fullName evidence="1">Uncharacterized protein</fullName>
    </submittedName>
</protein>
<dbReference type="RefSeq" id="WP_155767414.1">
    <property type="nucleotide sequence ID" value="NZ_CP018468.1"/>
</dbReference>
<evidence type="ECO:0000313" key="1">
    <source>
        <dbReference type="EMBL" id="MCC8620486.1"/>
    </source>
</evidence>
<accession>A0ABS8L424</accession>
<comment type="caution">
    <text evidence="1">The sequence shown here is derived from an EMBL/GenBank/DDBJ whole genome shotgun (WGS) entry which is preliminary data.</text>
</comment>
<dbReference type="EMBL" id="JAJIUN010000001">
    <property type="protein sequence ID" value="MCC8620486.1"/>
    <property type="molecule type" value="Genomic_DNA"/>
</dbReference>
<dbReference type="Proteomes" id="UP001430544">
    <property type="component" value="Unassembled WGS sequence"/>
</dbReference>